<organism evidence="1 2">
    <name type="scientific">Pseudomonas syringae pv. japonica str. M301072</name>
    <dbReference type="NCBI Taxonomy" id="629262"/>
    <lineage>
        <taxon>Bacteria</taxon>
        <taxon>Pseudomonadati</taxon>
        <taxon>Pseudomonadota</taxon>
        <taxon>Gammaproteobacteria</taxon>
        <taxon>Pseudomonadales</taxon>
        <taxon>Pseudomonadaceae</taxon>
        <taxon>Pseudomonas</taxon>
        <taxon>Pseudomonas syringae</taxon>
    </lineage>
</organism>
<sequence>MAALERNNANVGAGYIERGGAPLLPELAFDVRGERHN</sequence>
<reference evidence="1 2" key="1">
    <citation type="journal article" date="2011" name="PLoS Pathog.">
        <title>Dynamic evolution of pathogenicity revealed by sequencing and comparative genomics of 19 Pseudomonas syringae isolates.</title>
        <authorList>
            <person name="Baltrus D.A."/>
            <person name="Nishimura M.T."/>
            <person name="Romanchuk A."/>
            <person name="Chang J.H."/>
            <person name="Mukhtar M.S."/>
            <person name="Cherkis K."/>
            <person name="Roach J."/>
            <person name="Grant S.R."/>
            <person name="Jones C.D."/>
            <person name="Dangl J.L."/>
        </authorList>
    </citation>
    <scope>NUCLEOTIDE SEQUENCE [LARGE SCALE GENOMIC DNA]</scope>
    <source>
        <strain evidence="2">M301072PT</strain>
    </source>
</reference>
<accession>F3G0C6</accession>
<evidence type="ECO:0000313" key="1">
    <source>
        <dbReference type="EMBL" id="EGH35918.1"/>
    </source>
</evidence>
<proteinExistence type="predicted"/>
<evidence type="ECO:0000313" key="2">
    <source>
        <dbReference type="Proteomes" id="UP000004471"/>
    </source>
</evidence>
<comment type="caution">
    <text evidence="1">The sequence shown here is derived from an EMBL/GenBank/DDBJ whole genome shotgun (WGS) entry which is preliminary data.</text>
</comment>
<dbReference type="Proteomes" id="UP000004471">
    <property type="component" value="Unassembled WGS sequence"/>
</dbReference>
<protein>
    <submittedName>
        <fullName evidence="1">Uncharacterized protein</fullName>
    </submittedName>
</protein>
<feature type="non-terminal residue" evidence="1">
    <location>
        <position position="37"/>
    </location>
</feature>
<dbReference type="AlphaFoldDB" id="F3G0C6"/>
<gene>
    <name evidence="1" type="ORF">PSYJA_45476</name>
</gene>
<dbReference type="HOGENOM" id="CLU_3352905_0_0_6"/>
<name>F3G0C6_PSESX</name>
<dbReference type="EMBL" id="AEAH01004208">
    <property type="protein sequence ID" value="EGH35918.1"/>
    <property type="molecule type" value="Genomic_DNA"/>
</dbReference>